<dbReference type="SUPFAM" id="SSF103088">
    <property type="entry name" value="OmpA-like"/>
    <property type="match status" value="1"/>
</dbReference>
<dbReference type="PRINTS" id="PR01021">
    <property type="entry name" value="OMPADOMAIN"/>
</dbReference>
<evidence type="ECO:0000256" key="2">
    <source>
        <dbReference type="ARBA" id="ARBA00023136"/>
    </source>
</evidence>
<dbReference type="AlphaFoldDB" id="A0A9X2J0Q0"/>
<keyword evidence="8" id="KW-1185">Reference proteome</keyword>
<dbReference type="InterPro" id="IPR006665">
    <property type="entry name" value="OmpA-like"/>
</dbReference>
<comment type="caution">
    <text evidence="7">The sequence shown here is derived from an EMBL/GenBank/DDBJ whole genome shotgun (WGS) entry which is preliminary data.</text>
</comment>
<dbReference type="InterPro" id="IPR050330">
    <property type="entry name" value="Bact_OuterMem_StrucFunc"/>
</dbReference>
<keyword evidence="5" id="KW-0732">Signal</keyword>
<evidence type="ECO:0000256" key="1">
    <source>
        <dbReference type="ARBA" id="ARBA00004442"/>
    </source>
</evidence>
<proteinExistence type="predicted"/>
<dbReference type="InterPro" id="IPR006664">
    <property type="entry name" value="OMP_bac"/>
</dbReference>
<dbReference type="GO" id="GO:0009279">
    <property type="term" value="C:cell outer membrane"/>
    <property type="evidence" value="ECO:0007669"/>
    <property type="project" value="UniProtKB-SubCell"/>
</dbReference>
<dbReference type="Gene3D" id="3.30.1330.60">
    <property type="entry name" value="OmpA-like domain"/>
    <property type="match status" value="1"/>
</dbReference>
<reference evidence="7" key="1">
    <citation type="submission" date="2022-06" db="EMBL/GenBank/DDBJ databases">
        <title>Sphingomicrobium sedimins sp. nov., a marine bacterium isolated from tidal flat.</title>
        <authorList>
            <person name="Kim C.-H."/>
            <person name="Yoo Y."/>
            <person name="Kim J.-J."/>
        </authorList>
    </citation>
    <scope>NUCLEOTIDE SEQUENCE</scope>
    <source>
        <strain evidence="7">GRR-S6-50</strain>
    </source>
</reference>
<dbReference type="PROSITE" id="PS51123">
    <property type="entry name" value="OMPA_2"/>
    <property type="match status" value="1"/>
</dbReference>
<evidence type="ECO:0000313" key="8">
    <source>
        <dbReference type="Proteomes" id="UP001155128"/>
    </source>
</evidence>
<dbReference type="Pfam" id="PF00691">
    <property type="entry name" value="OmpA"/>
    <property type="match status" value="1"/>
</dbReference>
<dbReference type="EMBL" id="JAMSHT010000001">
    <property type="protein sequence ID" value="MCM8556493.1"/>
    <property type="molecule type" value="Genomic_DNA"/>
</dbReference>
<feature type="chain" id="PRO_5040831581" evidence="5">
    <location>
        <begin position="21"/>
        <end position="203"/>
    </location>
</feature>
<dbReference type="InterPro" id="IPR036737">
    <property type="entry name" value="OmpA-like_sf"/>
</dbReference>
<keyword evidence="2 4" id="KW-0472">Membrane</keyword>
<evidence type="ECO:0000313" key="7">
    <source>
        <dbReference type="EMBL" id="MCM8556493.1"/>
    </source>
</evidence>
<organism evidence="7 8">
    <name type="scientific">Sphingomicrobium sediminis</name>
    <dbReference type="NCBI Taxonomy" id="2950949"/>
    <lineage>
        <taxon>Bacteria</taxon>
        <taxon>Pseudomonadati</taxon>
        <taxon>Pseudomonadota</taxon>
        <taxon>Alphaproteobacteria</taxon>
        <taxon>Sphingomonadales</taxon>
        <taxon>Sphingomonadaceae</taxon>
        <taxon>Sphingomicrobium</taxon>
    </lineage>
</organism>
<dbReference type="RefSeq" id="WP_252111744.1">
    <property type="nucleotide sequence ID" value="NZ_JAMSHT010000001.1"/>
</dbReference>
<dbReference type="CDD" id="cd07185">
    <property type="entry name" value="OmpA_C-like"/>
    <property type="match status" value="1"/>
</dbReference>
<feature type="domain" description="OmpA-like" evidence="6">
    <location>
        <begin position="56"/>
        <end position="179"/>
    </location>
</feature>
<dbReference type="PROSITE" id="PS51257">
    <property type="entry name" value="PROKAR_LIPOPROTEIN"/>
    <property type="match status" value="1"/>
</dbReference>
<sequence length="203" mass="21881">MMWRRAFPLTLMVLGMAACTEPGPAGEPEEVVEPEQPLRSIIREDAGIELPEDGPTTEPAKVLEVTVPFGVGSGLSEAAREAIDAFDAEVWEEEEGIITIFGHSDSIGSDEANERASLARAEAVADYLVEELGVDRERLNLVGLGEHNPVAPNLNLDGSDNQAGQAMNRRVEIVLGTPGEIVERRALAEQSERLEAAENAQEL</sequence>
<comment type="subcellular location">
    <subcellularLocation>
        <location evidence="1">Cell outer membrane</location>
    </subcellularLocation>
</comment>
<accession>A0A9X2J0Q0</accession>
<evidence type="ECO:0000256" key="4">
    <source>
        <dbReference type="PROSITE-ProRule" id="PRU00473"/>
    </source>
</evidence>
<keyword evidence="3" id="KW-0998">Cell outer membrane</keyword>
<dbReference type="PANTHER" id="PTHR30329">
    <property type="entry name" value="STATOR ELEMENT OF FLAGELLAR MOTOR COMPLEX"/>
    <property type="match status" value="1"/>
</dbReference>
<dbReference type="PANTHER" id="PTHR30329:SF21">
    <property type="entry name" value="LIPOPROTEIN YIAD-RELATED"/>
    <property type="match status" value="1"/>
</dbReference>
<feature type="signal peptide" evidence="5">
    <location>
        <begin position="1"/>
        <end position="20"/>
    </location>
</feature>
<protein>
    <submittedName>
        <fullName evidence="7">OmpA family protein</fullName>
    </submittedName>
</protein>
<evidence type="ECO:0000256" key="5">
    <source>
        <dbReference type="SAM" id="SignalP"/>
    </source>
</evidence>
<name>A0A9X2J0Q0_9SPHN</name>
<dbReference type="Proteomes" id="UP001155128">
    <property type="component" value="Unassembled WGS sequence"/>
</dbReference>
<gene>
    <name evidence="7" type="ORF">NDO55_01495</name>
</gene>
<evidence type="ECO:0000256" key="3">
    <source>
        <dbReference type="ARBA" id="ARBA00023237"/>
    </source>
</evidence>
<evidence type="ECO:0000259" key="6">
    <source>
        <dbReference type="PROSITE" id="PS51123"/>
    </source>
</evidence>